<dbReference type="EMBL" id="WQMT02000003">
    <property type="protein sequence ID" value="KAG9224880.1"/>
    <property type="molecule type" value="Genomic_DNA"/>
</dbReference>
<comment type="caution">
    <text evidence="1">The sequence shown here is derived from an EMBL/GenBank/DDBJ whole genome shotgun (WGS) entry which is preliminary data.</text>
</comment>
<evidence type="ECO:0000313" key="2">
    <source>
        <dbReference type="Proteomes" id="UP000824881"/>
    </source>
</evidence>
<name>A0ACB7J4D8_PLECO</name>
<keyword evidence="2" id="KW-1185">Reference proteome</keyword>
<protein>
    <submittedName>
        <fullName evidence="1">Uncharacterized protein</fullName>
    </submittedName>
</protein>
<reference evidence="1 2" key="1">
    <citation type="journal article" date="2021" name="Appl. Environ. Microbiol.">
        <title>Genetic linkage and physical mapping for an oyster mushroom Pleurotus cornucopiae and QTL analysis for the trait cap color.</title>
        <authorList>
            <person name="Zhang Y."/>
            <person name="Gao W."/>
            <person name="Sonnenberg A."/>
            <person name="Chen Q."/>
            <person name="Zhang J."/>
            <person name="Huang C."/>
        </authorList>
    </citation>
    <scope>NUCLEOTIDE SEQUENCE [LARGE SCALE GENOMIC DNA]</scope>
    <source>
        <strain evidence="1">CCMSSC00406</strain>
    </source>
</reference>
<proteinExistence type="predicted"/>
<organism evidence="1 2">
    <name type="scientific">Pleurotus cornucopiae</name>
    <name type="common">Cornucopia mushroom</name>
    <dbReference type="NCBI Taxonomy" id="5321"/>
    <lineage>
        <taxon>Eukaryota</taxon>
        <taxon>Fungi</taxon>
        <taxon>Dikarya</taxon>
        <taxon>Basidiomycota</taxon>
        <taxon>Agaricomycotina</taxon>
        <taxon>Agaricomycetes</taxon>
        <taxon>Agaricomycetidae</taxon>
        <taxon>Agaricales</taxon>
        <taxon>Pleurotineae</taxon>
        <taxon>Pleurotaceae</taxon>
        <taxon>Pleurotus</taxon>
    </lineage>
</organism>
<dbReference type="Proteomes" id="UP000824881">
    <property type="component" value="Unassembled WGS sequence"/>
</dbReference>
<sequence>MADNTNHLSANDSARIGELKAEGNAFYLQKNLEAAANKYSKALEIDDKNAVIYCNRAACRLGQSRYTVSTLRWAEKGELVKKREALAKLTRLEAVKLDPQYIKAHARLATALDALDEPADSSIHWERAVNLMPNENLSATEVKQRAAYVQSLEAARRKKVQVLVDGKSLINLKKEQTEHLPWELATAMIPELREAQNPNSSAWVISAAYEDFREGIKNMKLLRPVKTGGTEASEATMFFGHFGVLTSLSNGLLRDRRIFHMNDDKFLDYYNQQVMFEAQNSQAWMSETPVEILRLARERLASEGWDKVRPALSVSVRGRFLRGFIQAGLTKRPDIALQFIGHAIEIIELCKKEWPDVPGSDRGAIFQTAFLLGLRAEWLEQYFSAYNGVNGQFTLETLEKEADKLITDLNAVFPHQLPQNVDPGFILSFYSYPMGHAYAAKAFCRSKMAKRANQRNDYQEWRKYTQEAGALYLQAAQRYMKDDENHLWFMKCSLDCTLSLGQPLSMALPLMCMIREAYPKMQRIWGDSASAMQGRDEAIKSVFRTEDRLKELLDQGIVSLSDPFDTELKAQDNALYLQKKPEAAANKYTQALQLDDQNAILYCDRAACRLAQSRREKVHARVATAMDAMGFPGVASWEHAMTPSENLSPTEAKQRQSYVDNLEASKLVEKKGMFAHAVTMRKDEAQELPVELATNILSQLRAVNNPYSSAGYLRYIREVSQGYGNIEELAKRTQLVKNLPLSWDTVRPALSVGVWTRFLQGFLHGGFHGRPDVATDDFRQDADSSITDIKESWPRFPDGGNDPEFIYSFHYYPLGTAYAFVKYVRVSGTFYLEASDQYPHDEEYSGWYLKCASANMMEIRSPLSLVLPIVQNRKGGRDKRIAELLKTEKKLKELAKKNVVSMNDTFNESLW</sequence>
<gene>
    <name evidence="1" type="ORF">CCMSSC00406_0001969</name>
</gene>
<evidence type="ECO:0000313" key="1">
    <source>
        <dbReference type="EMBL" id="KAG9224880.1"/>
    </source>
</evidence>
<accession>A0ACB7J4D8</accession>